<organism evidence="3 4">
    <name type="scientific">Rubritalea tangerina</name>
    <dbReference type="NCBI Taxonomy" id="430798"/>
    <lineage>
        <taxon>Bacteria</taxon>
        <taxon>Pseudomonadati</taxon>
        <taxon>Verrucomicrobiota</taxon>
        <taxon>Verrucomicrobiia</taxon>
        <taxon>Verrucomicrobiales</taxon>
        <taxon>Rubritaleaceae</taxon>
        <taxon>Rubritalea</taxon>
    </lineage>
</organism>
<protein>
    <submittedName>
        <fullName evidence="3">PEP-CTERM sorting domain-containing protein</fullName>
    </submittedName>
</protein>
<dbReference type="EMBL" id="JBHUJB010000005">
    <property type="protein sequence ID" value="MFD2157345.1"/>
    <property type="molecule type" value="Genomic_DNA"/>
</dbReference>
<comment type="caution">
    <text evidence="3">The sequence shown here is derived from an EMBL/GenBank/DDBJ whole genome shotgun (WGS) entry which is preliminary data.</text>
</comment>
<accession>A0ABW4Z6E3</accession>
<evidence type="ECO:0000313" key="3">
    <source>
        <dbReference type="EMBL" id="MFD2157345.1"/>
    </source>
</evidence>
<evidence type="ECO:0000256" key="1">
    <source>
        <dbReference type="SAM" id="SignalP"/>
    </source>
</evidence>
<evidence type="ECO:0000313" key="4">
    <source>
        <dbReference type="Proteomes" id="UP001597389"/>
    </source>
</evidence>
<evidence type="ECO:0000259" key="2">
    <source>
        <dbReference type="Pfam" id="PF07589"/>
    </source>
</evidence>
<sequence>MKKTCLAVASLAALSASSQAAVIIDASNITYTGSQAANVLGPITTITDGSGLSAPLTVANLNTVTHANFSSTNSWATTNPNGTGDFFLGGGAQGTVTFEITFDNAYTIDTFTTWGYGWNADQGNNASAITIDYGVGNYLSSTNLNLPLTTLGNPQTVNLGGITADRVRITVTDNHFGASGGGDRVGIAEIAFVGDVASIPEPSATALIGLGGLALILRRRK</sequence>
<dbReference type="NCBIfam" id="TIGR02595">
    <property type="entry name" value="PEP_CTERM"/>
    <property type="match status" value="1"/>
</dbReference>
<dbReference type="Pfam" id="PF07589">
    <property type="entry name" value="PEP-CTERM"/>
    <property type="match status" value="1"/>
</dbReference>
<dbReference type="InterPro" id="IPR013424">
    <property type="entry name" value="Ice-binding_C"/>
</dbReference>
<keyword evidence="1" id="KW-0732">Signal</keyword>
<reference evidence="4" key="1">
    <citation type="journal article" date="2019" name="Int. J. Syst. Evol. Microbiol.">
        <title>The Global Catalogue of Microorganisms (GCM) 10K type strain sequencing project: providing services to taxonomists for standard genome sequencing and annotation.</title>
        <authorList>
            <consortium name="The Broad Institute Genomics Platform"/>
            <consortium name="The Broad Institute Genome Sequencing Center for Infectious Disease"/>
            <person name="Wu L."/>
            <person name="Ma J."/>
        </authorList>
    </citation>
    <scope>NUCLEOTIDE SEQUENCE [LARGE SCALE GENOMIC DNA]</scope>
    <source>
        <strain evidence="4">CCUG 57942</strain>
    </source>
</reference>
<gene>
    <name evidence="3" type="ORF">ACFSW8_00365</name>
</gene>
<keyword evidence="4" id="KW-1185">Reference proteome</keyword>
<dbReference type="Gene3D" id="2.60.120.260">
    <property type="entry name" value="Galactose-binding domain-like"/>
    <property type="match status" value="1"/>
</dbReference>
<feature type="chain" id="PRO_5047344720" evidence="1">
    <location>
        <begin position="21"/>
        <end position="221"/>
    </location>
</feature>
<feature type="signal peptide" evidence="1">
    <location>
        <begin position="1"/>
        <end position="20"/>
    </location>
</feature>
<dbReference type="Proteomes" id="UP001597389">
    <property type="component" value="Unassembled WGS sequence"/>
</dbReference>
<proteinExistence type="predicted"/>
<name>A0ABW4Z6E3_9BACT</name>
<dbReference type="RefSeq" id="WP_377177168.1">
    <property type="nucleotide sequence ID" value="NZ_JBHUJB010000005.1"/>
</dbReference>
<feature type="domain" description="Ice-binding protein C-terminal" evidence="2">
    <location>
        <begin position="198"/>
        <end position="220"/>
    </location>
</feature>